<dbReference type="RefSeq" id="WP_013177082.1">
    <property type="nucleotide sequence ID" value="NC_014221.1"/>
</dbReference>
<sequence>MQTADPLATHRGTHRLLLLFAPAADDARYLEQVRRLQGVEDALAERDLRVFHLFERGQGVAGSSEVFPETAQRLREAFSVAPEDFAAVLVGKDGTEKARYGAPVEPADLFGVIDQMPMQRQEMRERDGGA</sequence>
<dbReference type="InterPro" id="IPR025232">
    <property type="entry name" value="DUF4174"/>
</dbReference>
<keyword evidence="1" id="KW-0732">Signal</keyword>
<evidence type="ECO:0000313" key="3">
    <source>
        <dbReference type="EMBL" id="ADI13702.1"/>
    </source>
</evidence>
<evidence type="ECO:0000256" key="1">
    <source>
        <dbReference type="ARBA" id="ARBA00022729"/>
    </source>
</evidence>
<dbReference type="OrthoDB" id="7362103at2"/>
<reference evidence="4" key="1">
    <citation type="submission" date="2010-05" db="EMBL/GenBank/DDBJ databases">
        <title>The complete genome of Truepera radiovictris DSM 17093.</title>
        <authorList>
            <consortium name="US DOE Joint Genome Institute (JGI-PGF)"/>
            <person name="Lucas S."/>
            <person name="Copeland A."/>
            <person name="Lapidus A."/>
            <person name="Glavina del Rio T."/>
            <person name="Dalin E."/>
            <person name="Tice H."/>
            <person name="Bruce D."/>
            <person name="Goodwin L."/>
            <person name="Pitluck S."/>
            <person name="Kyrpides N."/>
            <person name="Mavromatis K."/>
            <person name="Ovchinnikova G."/>
            <person name="Munk A.C."/>
            <person name="Detter J.C."/>
            <person name="Han C."/>
            <person name="Tapia R."/>
            <person name="Land M."/>
            <person name="Hauser L."/>
            <person name="Markowitz V."/>
            <person name="Cheng J.-F."/>
            <person name="Hugenholtz P."/>
            <person name="Woyke T."/>
            <person name="Wu D."/>
            <person name="Tindall B."/>
            <person name="Pomrenke H.G."/>
            <person name="Brambilla E."/>
            <person name="Klenk H.-P."/>
            <person name="Eisen J.A."/>
        </authorList>
    </citation>
    <scope>NUCLEOTIDE SEQUENCE [LARGE SCALE GENOMIC DNA]</scope>
    <source>
        <strain evidence="4">DSM 17093 / CIP 108686 / LMG 22925 / RQ-24</strain>
    </source>
</reference>
<dbReference type="GO" id="GO:0030198">
    <property type="term" value="P:extracellular matrix organization"/>
    <property type="evidence" value="ECO:0007669"/>
    <property type="project" value="TreeGrafter"/>
</dbReference>
<dbReference type="PANTHER" id="PTHR46792:SF1">
    <property type="entry name" value="COILED-COIL DOMAIN-CONTAINING 80-LIKE 2"/>
    <property type="match status" value="1"/>
</dbReference>
<dbReference type="STRING" id="649638.Trad_0566"/>
<feature type="domain" description="DUF4174" evidence="2">
    <location>
        <begin position="6"/>
        <end position="122"/>
    </location>
</feature>
<dbReference type="PANTHER" id="PTHR46792">
    <property type="entry name" value="COILED-COIL DOMAIN-CONTAINING PROTEIN 80"/>
    <property type="match status" value="1"/>
</dbReference>
<dbReference type="GO" id="GO:0005604">
    <property type="term" value="C:basement membrane"/>
    <property type="evidence" value="ECO:0007669"/>
    <property type="project" value="TreeGrafter"/>
</dbReference>
<dbReference type="KEGG" id="tra:Trad_0566"/>
<accession>D7CST5</accession>
<dbReference type="Proteomes" id="UP000000379">
    <property type="component" value="Chromosome"/>
</dbReference>
<organism evidence="3 4">
    <name type="scientific">Truepera radiovictrix (strain DSM 17093 / CIP 108686 / LMG 22925 / RQ-24)</name>
    <dbReference type="NCBI Taxonomy" id="649638"/>
    <lineage>
        <taxon>Bacteria</taxon>
        <taxon>Thermotogati</taxon>
        <taxon>Deinococcota</taxon>
        <taxon>Deinococci</taxon>
        <taxon>Trueperales</taxon>
        <taxon>Trueperaceae</taxon>
        <taxon>Truepera</taxon>
    </lineage>
</organism>
<evidence type="ECO:0000313" key="4">
    <source>
        <dbReference type="Proteomes" id="UP000000379"/>
    </source>
</evidence>
<proteinExistence type="predicted"/>
<dbReference type="GO" id="GO:0010811">
    <property type="term" value="P:positive regulation of cell-substrate adhesion"/>
    <property type="evidence" value="ECO:0007669"/>
    <property type="project" value="TreeGrafter"/>
</dbReference>
<reference evidence="3 4" key="2">
    <citation type="journal article" date="2011" name="Stand. Genomic Sci.">
        <title>Complete genome sequence of Truepera radiovictrix type strain (RQ-24).</title>
        <authorList>
            <person name="Ivanova N."/>
            <person name="Rohde C."/>
            <person name="Munk C."/>
            <person name="Nolan M."/>
            <person name="Lucas S."/>
            <person name="Del Rio T.G."/>
            <person name="Tice H."/>
            <person name="Deshpande S."/>
            <person name="Cheng J.F."/>
            <person name="Tapia R."/>
            <person name="Han C."/>
            <person name="Goodwin L."/>
            <person name="Pitluck S."/>
            <person name="Liolios K."/>
            <person name="Mavromatis K."/>
            <person name="Mikhailova N."/>
            <person name="Pati A."/>
            <person name="Chen A."/>
            <person name="Palaniappan K."/>
            <person name="Land M."/>
            <person name="Hauser L."/>
            <person name="Chang Y.J."/>
            <person name="Jeffries C.D."/>
            <person name="Brambilla E."/>
            <person name="Rohde M."/>
            <person name="Goker M."/>
            <person name="Tindall B.J."/>
            <person name="Woyke T."/>
            <person name="Bristow J."/>
            <person name="Eisen J.A."/>
            <person name="Markowitz V."/>
            <person name="Hugenholtz P."/>
            <person name="Kyrpides N.C."/>
            <person name="Klenk H.P."/>
            <person name="Lapidus A."/>
        </authorList>
    </citation>
    <scope>NUCLEOTIDE SEQUENCE [LARGE SCALE GENOMIC DNA]</scope>
    <source>
        <strain evidence="4">DSM 17093 / CIP 108686 / LMG 22925 / RQ-24</strain>
    </source>
</reference>
<dbReference type="HOGENOM" id="CLU_100965_3_1_0"/>
<keyword evidence="4" id="KW-1185">Reference proteome</keyword>
<dbReference type="AlphaFoldDB" id="D7CST5"/>
<dbReference type="Pfam" id="PF13778">
    <property type="entry name" value="DUF4174"/>
    <property type="match status" value="1"/>
</dbReference>
<dbReference type="EMBL" id="CP002049">
    <property type="protein sequence ID" value="ADI13702.1"/>
    <property type="molecule type" value="Genomic_DNA"/>
</dbReference>
<evidence type="ECO:0000259" key="2">
    <source>
        <dbReference type="Pfam" id="PF13778"/>
    </source>
</evidence>
<gene>
    <name evidence="3" type="ordered locus">Trad_0566</name>
</gene>
<name>D7CST5_TRURR</name>
<protein>
    <recommendedName>
        <fullName evidence="2">DUF4174 domain-containing protein</fullName>
    </recommendedName>
</protein>